<protein>
    <submittedName>
        <fullName evidence="1">Uncharacterized protein</fullName>
    </submittedName>
</protein>
<dbReference type="EMBL" id="CM047739">
    <property type="protein sequence ID" value="KAJ0042335.1"/>
    <property type="molecule type" value="Genomic_DNA"/>
</dbReference>
<keyword evidence="2" id="KW-1185">Reference proteome</keyword>
<comment type="caution">
    <text evidence="1">The sequence shown here is derived from an EMBL/GenBank/DDBJ whole genome shotgun (WGS) entry which is preliminary data.</text>
</comment>
<dbReference type="Proteomes" id="UP001163603">
    <property type="component" value="Chromosome 4"/>
</dbReference>
<evidence type="ECO:0000313" key="2">
    <source>
        <dbReference type="Proteomes" id="UP001163603"/>
    </source>
</evidence>
<name>A0ACC0YY70_9ROSI</name>
<proteinExistence type="predicted"/>
<organism evidence="1 2">
    <name type="scientific">Pistacia integerrima</name>
    <dbReference type="NCBI Taxonomy" id="434235"/>
    <lineage>
        <taxon>Eukaryota</taxon>
        <taxon>Viridiplantae</taxon>
        <taxon>Streptophyta</taxon>
        <taxon>Embryophyta</taxon>
        <taxon>Tracheophyta</taxon>
        <taxon>Spermatophyta</taxon>
        <taxon>Magnoliopsida</taxon>
        <taxon>eudicotyledons</taxon>
        <taxon>Gunneridae</taxon>
        <taxon>Pentapetalae</taxon>
        <taxon>rosids</taxon>
        <taxon>malvids</taxon>
        <taxon>Sapindales</taxon>
        <taxon>Anacardiaceae</taxon>
        <taxon>Pistacia</taxon>
    </lineage>
</organism>
<accession>A0ACC0YY70</accession>
<evidence type="ECO:0000313" key="1">
    <source>
        <dbReference type="EMBL" id="KAJ0042335.1"/>
    </source>
</evidence>
<gene>
    <name evidence="1" type="ORF">Pint_18307</name>
</gene>
<sequence>MANNLWYSKCQYIQNCNIDEAVFYSALALVLCHGYYLKTHFSTQSAVKPYTRNMEEHTNLENDSRYLQLSDVRIPLTFVSFPPFLSSLFFYFITYHE</sequence>
<reference evidence="2" key="1">
    <citation type="journal article" date="2023" name="G3 (Bethesda)">
        <title>Genome assembly and association tests identify interacting loci associated with vigor, precocity, and sex in interspecific pistachio rootstocks.</title>
        <authorList>
            <person name="Palmer W."/>
            <person name="Jacygrad E."/>
            <person name="Sagayaradj S."/>
            <person name="Cavanaugh K."/>
            <person name="Han R."/>
            <person name="Bertier L."/>
            <person name="Beede B."/>
            <person name="Kafkas S."/>
            <person name="Golino D."/>
            <person name="Preece J."/>
            <person name="Michelmore R."/>
        </authorList>
    </citation>
    <scope>NUCLEOTIDE SEQUENCE [LARGE SCALE GENOMIC DNA]</scope>
</reference>